<feature type="region of interest" description="Disordered" evidence="1">
    <location>
        <begin position="187"/>
        <end position="228"/>
    </location>
</feature>
<feature type="compositionally biased region" description="Polar residues" evidence="1">
    <location>
        <begin position="248"/>
        <end position="257"/>
    </location>
</feature>
<evidence type="ECO:0000256" key="1">
    <source>
        <dbReference type="SAM" id="MobiDB-lite"/>
    </source>
</evidence>
<feature type="non-terminal residue" evidence="2">
    <location>
        <position position="1"/>
    </location>
</feature>
<comment type="caution">
    <text evidence="2">The sequence shown here is derived from an EMBL/GenBank/DDBJ whole genome shotgun (WGS) entry which is preliminary data.</text>
</comment>
<protein>
    <submittedName>
        <fullName evidence="2">Uncharacterized protein</fullName>
    </submittedName>
</protein>
<name>A0A699RBS0_TANCI</name>
<sequence>GPSDLNGGRDLNFQDFALDSSEVMTQSMYDRNLLGGSDVASRIGPFRTLPQNVQDMALEDDPLARYPQQERYLLETIMENYGIDLAEGITGLNYYRDLINRKWEPTTENFTKLYSRKKRERWNDFLNGHEVSRYFGGLDPTGYIFINRPSVTQLNHQYELALNAVLNSPTERNWDEIDRMDESANQMNISGNWDDEEEKKEDARPRPSILNKSSKTIKKKSGGGFSGVFNLFKKGGVKKSTTKKENRGSTWVDQIDV</sequence>
<reference evidence="2" key="1">
    <citation type="journal article" date="2019" name="Sci. Rep.">
        <title>Draft genome of Tanacetum cinerariifolium, the natural source of mosquito coil.</title>
        <authorList>
            <person name="Yamashiro T."/>
            <person name="Shiraishi A."/>
            <person name="Satake H."/>
            <person name="Nakayama K."/>
        </authorList>
    </citation>
    <scope>NUCLEOTIDE SEQUENCE</scope>
</reference>
<feature type="non-terminal residue" evidence="2">
    <location>
        <position position="257"/>
    </location>
</feature>
<accession>A0A699RBS0</accession>
<dbReference type="EMBL" id="BKCJ011095703">
    <property type="protein sequence ID" value="GFC84649.1"/>
    <property type="molecule type" value="Genomic_DNA"/>
</dbReference>
<feature type="region of interest" description="Disordered" evidence="1">
    <location>
        <begin position="238"/>
        <end position="257"/>
    </location>
</feature>
<organism evidence="2">
    <name type="scientific">Tanacetum cinerariifolium</name>
    <name type="common">Dalmatian daisy</name>
    <name type="synonym">Chrysanthemum cinerariifolium</name>
    <dbReference type="NCBI Taxonomy" id="118510"/>
    <lineage>
        <taxon>Eukaryota</taxon>
        <taxon>Viridiplantae</taxon>
        <taxon>Streptophyta</taxon>
        <taxon>Embryophyta</taxon>
        <taxon>Tracheophyta</taxon>
        <taxon>Spermatophyta</taxon>
        <taxon>Magnoliopsida</taxon>
        <taxon>eudicotyledons</taxon>
        <taxon>Gunneridae</taxon>
        <taxon>Pentapetalae</taxon>
        <taxon>asterids</taxon>
        <taxon>campanulids</taxon>
        <taxon>Asterales</taxon>
        <taxon>Asteraceae</taxon>
        <taxon>Asteroideae</taxon>
        <taxon>Anthemideae</taxon>
        <taxon>Anthemidinae</taxon>
        <taxon>Tanacetum</taxon>
    </lineage>
</organism>
<evidence type="ECO:0000313" key="2">
    <source>
        <dbReference type="EMBL" id="GFC84649.1"/>
    </source>
</evidence>
<proteinExistence type="predicted"/>
<gene>
    <name evidence="2" type="ORF">Tci_856619</name>
</gene>
<dbReference type="AlphaFoldDB" id="A0A699RBS0"/>